<dbReference type="EMBL" id="VSSQ01044808">
    <property type="protein sequence ID" value="MPM98668.1"/>
    <property type="molecule type" value="Genomic_DNA"/>
</dbReference>
<sequence length="58" mass="6242">MTLGLEQISQVVQTNSATSEESAAASEELSGQAQILKSLIDDFNLKNKGDNTLLDFNI</sequence>
<accession>A0A645EC30</accession>
<evidence type="ECO:0000313" key="1">
    <source>
        <dbReference type="EMBL" id="MPM98668.1"/>
    </source>
</evidence>
<dbReference type="SUPFAM" id="SSF58104">
    <property type="entry name" value="Methyl-accepting chemotaxis protein (MCP) signaling domain"/>
    <property type="match status" value="1"/>
</dbReference>
<reference evidence="1" key="1">
    <citation type="submission" date="2019-08" db="EMBL/GenBank/DDBJ databases">
        <authorList>
            <person name="Kucharzyk K."/>
            <person name="Murdoch R.W."/>
            <person name="Higgins S."/>
            <person name="Loffler F."/>
        </authorList>
    </citation>
    <scope>NUCLEOTIDE SEQUENCE</scope>
</reference>
<protein>
    <recommendedName>
        <fullName evidence="2">Methyl-accepting chemotaxis protein IV</fullName>
    </recommendedName>
</protein>
<evidence type="ECO:0008006" key="2">
    <source>
        <dbReference type="Google" id="ProtNLM"/>
    </source>
</evidence>
<proteinExistence type="predicted"/>
<organism evidence="1">
    <name type="scientific">bioreactor metagenome</name>
    <dbReference type="NCBI Taxonomy" id="1076179"/>
    <lineage>
        <taxon>unclassified sequences</taxon>
        <taxon>metagenomes</taxon>
        <taxon>ecological metagenomes</taxon>
    </lineage>
</organism>
<comment type="caution">
    <text evidence="1">The sequence shown here is derived from an EMBL/GenBank/DDBJ whole genome shotgun (WGS) entry which is preliminary data.</text>
</comment>
<gene>
    <name evidence="1" type="ORF">SDC9_145856</name>
</gene>
<dbReference type="AlphaFoldDB" id="A0A645EC30"/>
<name>A0A645EC30_9ZZZZ</name>